<reference evidence="2" key="1">
    <citation type="submission" date="2022-11" db="UniProtKB">
        <authorList>
            <consortium name="WormBaseParasite"/>
        </authorList>
    </citation>
    <scope>IDENTIFICATION</scope>
</reference>
<dbReference type="OMA" id="LYFRCTR"/>
<evidence type="ECO:0000313" key="1">
    <source>
        <dbReference type="Proteomes" id="UP000887565"/>
    </source>
</evidence>
<dbReference type="Gene3D" id="2.60.120.200">
    <property type="match status" value="1"/>
</dbReference>
<accession>A0A915JR37</accession>
<dbReference type="Proteomes" id="UP000887565">
    <property type="component" value="Unplaced"/>
</dbReference>
<proteinExistence type="predicted"/>
<organism evidence="1 2">
    <name type="scientific">Romanomermis culicivorax</name>
    <name type="common">Nematode worm</name>
    <dbReference type="NCBI Taxonomy" id="13658"/>
    <lineage>
        <taxon>Eukaryota</taxon>
        <taxon>Metazoa</taxon>
        <taxon>Ecdysozoa</taxon>
        <taxon>Nematoda</taxon>
        <taxon>Enoplea</taxon>
        <taxon>Dorylaimia</taxon>
        <taxon>Mermithida</taxon>
        <taxon>Mermithoidea</taxon>
        <taxon>Mermithidae</taxon>
        <taxon>Romanomermis</taxon>
    </lineage>
</organism>
<evidence type="ECO:0000313" key="2">
    <source>
        <dbReference type="WBParaSite" id="nRc.2.0.1.t28676-RA"/>
    </source>
</evidence>
<dbReference type="SUPFAM" id="SSF49899">
    <property type="entry name" value="Concanavalin A-like lectins/glucanases"/>
    <property type="match status" value="1"/>
</dbReference>
<name>A0A915JR37_ROMCU</name>
<dbReference type="InterPro" id="IPR013320">
    <property type="entry name" value="ConA-like_dom_sf"/>
</dbReference>
<protein>
    <submittedName>
        <fullName evidence="2">Uncharacterized protein</fullName>
    </submittedName>
</protein>
<sequence length="218" mass="24507">MGLENMPSYELTSEAKISSPYRLHFPAKFYDNFALLITFNPASYQQNGGYLFSITDAFDTGVDLGLVLEPVEEDPRNLAKSRETGDLTYQLAFVRQEDVDTTVGGGFSFELKNSLIVGQVANKWTQLALKVTDENIILEVGCPKRTNIISSLRDKKNSRDIRFDEAAKIYIGSGGPILKKNFVSHLYLPHGTKGRFTFRSVCLEVTAGRFPRNRSYLF</sequence>
<keyword evidence="1" id="KW-1185">Reference proteome</keyword>
<dbReference type="AlphaFoldDB" id="A0A915JR37"/>
<dbReference type="WBParaSite" id="nRc.2.0.1.t28676-RA">
    <property type="protein sequence ID" value="nRc.2.0.1.t28676-RA"/>
    <property type="gene ID" value="nRc.2.0.1.g28676"/>
</dbReference>